<evidence type="ECO:0000313" key="3">
    <source>
        <dbReference type="EMBL" id="CAE0415345.1"/>
    </source>
</evidence>
<name>A0A6S8M2G0_9STRA</name>
<dbReference type="EMBL" id="HBIM01015846">
    <property type="protein sequence ID" value="CAE0415344.1"/>
    <property type="molecule type" value="Transcribed_RNA"/>
</dbReference>
<reference evidence="3" key="1">
    <citation type="submission" date="2021-01" db="EMBL/GenBank/DDBJ databases">
        <authorList>
            <person name="Corre E."/>
            <person name="Pelletier E."/>
            <person name="Niang G."/>
            <person name="Scheremetjew M."/>
            <person name="Finn R."/>
            <person name="Kale V."/>
            <person name="Holt S."/>
            <person name="Cochrane G."/>
            <person name="Meng A."/>
            <person name="Brown T."/>
            <person name="Cohen L."/>
        </authorList>
    </citation>
    <scope>NUCLEOTIDE SEQUENCE</scope>
    <source>
        <strain evidence="3">CCMP127</strain>
    </source>
</reference>
<feature type="compositionally biased region" description="Polar residues" evidence="1">
    <location>
        <begin position="1"/>
        <end position="13"/>
    </location>
</feature>
<protein>
    <submittedName>
        <fullName evidence="3">Uncharacterized protein</fullName>
    </submittedName>
</protein>
<dbReference type="AlphaFoldDB" id="A0A6S8M2G0"/>
<evidence type="ECO:0000256" key="1">
    <source>
        <dbReference type="SAM" id="MobiDB-lite"/>
    </source>
</evidence>
<feature type="region of interest" description="Disordered" evidence="1">
    <location>
        <begin position="1"/>
        <end position="29"/>
    </location>
</feature>
<sequence length="426" mass="47884">MERGGNNASSCANRRSEQPSRCGKEHSTDTSENPFCFRSMAMAHPPLTSFQRHEPELKQTGAVNNNGGGFMDLSHLLPHIPSINPKPLPVSKIVPTPPAGWAVDKLTRLGYYHPLEPCHVDFPKARLNDMLKQLPECLRLLSCQVSYEDRWLAAACKTMEQVEFQVSFFEDRKDTQVVFIELQRRCGDSYVFHQDYVQPILAVVQRVKHGQAVDATPTQPCRISGMDLDSLLAEHCEQATDDDVTLAIELATNLVMADRIDALRLGMESLEVLTDTSKTGMSTARKVARVLVVPADEASHKLVHILLRYITDESEDQEEDIRFRALQVWSNTWQVAADDMECPLESFCDVFCSKDTLVRSLMSRVEHVREQPHEATLALRGLEALCRKNDDLLSEVSWPAVEQAKDLGAAENVALEQACRKFLKAR</sequence>
<dbReference type="EMBL" id="HBIM01015847">
    <property type="protein sequence ID" value="CAE0415345.1"/>
    <property type="molecule type" value="Transcribed_RNA"/>
</dbReference>
<organism evidence="3">
    <name type="scientific">Amphora coffeiformis</name>
    <dbReference type="NCBI Taxonomy" id="265554"/>
    <lineage>
        <taxon>Eukaryota</taxon>
        <taxon>Sar</taxon>
        <taxon>Stramenopiles</taxon>
        <taxon>Ochrophyta</taxon>
        <taxon>Bacillariophyta</taxon>
        <taxon>Bacillariophyceae</taxon>
        <taxon>Bacillariophycidae</taxon>
        <taxon>Thalassiophysales</taxon>
        <taxon>Catenulaceae</taxon>
        <taxon>Amphora</taxon>
    </lineage>
</organism>
<accession>A0A6S8M2G0</accession>
<evidence type="ECO:0000313" key="2">
    <source>
        <dbReference type="EMBL" id="CAE0415344.1"/>
    </source>
</evidence>
<gene>
    <name evidence="2" type="ORF">ACOF00016_LOCUS12468</name>
    <name evidence="3" type="ORF">ACOF00016_LOCUS12469</name>
</gene>
<feature type="compositionally biased region" description="Basic and acidic residues" evidence="1">
    <location>
        <begin position="14"/>
        <end position="29"/>
    </location>
</feature>
<proteinExistence type="predicted"/>